<keyword evidence="6" id="KW-0808">Transferase</keyword>
<dbReference type="GO" id="GO:0003697">
    <property type="term" value="F:single-stranded DNA binding"/>
    <property type="evidence" value="ECO:0007669"/>
    <property type="project" value="InterPro"/>
</dbReference>
<evidence type="ECO:0000259" key="3">
    <source>
        <dbReference type="Pfam" id="PF06114"/>
    </source>
</evidence>
<dbReference type="InterPro" id="IPR013610">
    <property type="entry name" value="ArdC_N"/>
</dbReference>
<feature type="coiled-coil region" evidence="1">
    <location>
        <begin position="347"/>
        <end position="374"/>
    </location>
</feature>
<evidence type="ECO:0000313" key="6">
    <source>
        <dbReference type="EMBL" id="CYU35804.1"/>
    </source>
</evidence>
<dbReference type="Pfam" id="PF18813">
    <property type="entry name" value="PBECR4"/>
    <property type="match status" value="1"/>
</dbReference>
<feature type="region of interest" description="Disordered" evidence="2">
    <location>
        <begin position="1840"/>
        <end position="1876"/>
    </location>
</feature>
<dbReference type="RefSeq" id="WP_052506832.1">
    <property type="nucleotide sequence ID" value="NZ_CEDH01000171.1"/>
</dbReference>
<dbReference type="Pfam" id="PF08401">
    <property type="entry name" value="ArdcN"/>
    <property type="match status" value="1"/>
</dbReference>
<feature type="domain" description="IrrE N-terminal-like" evidence="3">
    <location>
        <begin position="1702"/>
        <end position="1783"/>
    </location>
</feature>
<evidence type="ECO:0000313" key="8">
    <source>
        <dbReference type="Proteomes" id="UP000072530"/>
    </source>
</evidence>
<dbReference type="Pfam" id="PF06114">
    <property type="entry name" value="Peptidase_M78"/>
    <property type="match status" value="1"/>
</dbReference>
<evidence type="ECO:0000313" key="9">
    <source>
        <dbReference type="Proteomes" id="UP000074664"/>
    </source>
</evidence>
<dbReference type="Gene3D" id="1.10.10.2910">
    <property type="match status" value="1"/>
</dbReference>
<dbReference type="GO" id="GO:0006260">
    <property type="term" value="P:DNA replication"/>
    <property type="evidence" value="ECO:0007669"/>
    <property type="project" value="InterPro"/>
</dbReference>
<dbReference type="GO" id="GO:0016779">
    <property type="term" value="F:nucleotidyltransferase activity"/>
    <property type="evidence" value="ECO:0007669"/>
    <property type="project" value="UniProtKB-KW"/>
</dbReference>
<evidence type="ECO:0000256" key="2">
    <source>
        <dbReference type="SAM" id="MobiDB-lite"/>
    </source>
</evidence>
<dbReference type="Gene3D" id="3.40.1360.10">
    <property type="match status" value="1"/>
</dbReference>
<evidence type="ECO:0000313" key="7">
    <source>
        <dbReference type="EMBL" id="CYU44985.1"/>
    </source>
</evidence>
<sequence length="1876" mass="215091">MGKFTKEDAKAMSILDVAQSLGMELKQDFSQEWYWVEHDSFKINTRKNRFNWYSRDIHGDVINLVETIKEVDYKQAMHYLRTGEFPKIELNQQPKEPFRYVLGRFEQPFIEARDYLKEVRGLSDDTINFFGQAGVLAQANKKSPDDYLEPVVVFKNLDKQGNIIGASLQGIVPNRERHEGKGYLKQIVYNSDGLSGMSVDIGTPRRLVFAEAPIDLMSYYEANKGNLSDVRLVAMDGLKPGTISRYTMELLAELQGKSDYKPDLNKVGEALEKLAKVSTFFQDGKNSDLITLAVDNDKAGRDFIERLQAKGIPVQPDLPPLPEGAAKMDWNDYLKSQKAGMVLEDSLPRDNSRLAQAERKLERLNGELVEKADKVYAHTRQANGQPMNDKRGGLSFFRKQDQLEGAVFTKLDEIKKQEERVDKLRYQRDLKERGFNKQGNGLIMSVDNIPRIKGAIEAFEKGEPGFTRATINRYRKELVKLEAMKEQLEDIRISPGAQHLIDEGLVTQWQKQPTLYFVKGLRKVALELTESGELQPTPKYLVRDAEAVERVAELLEQQTTINNEKEQNMKLEHEPRFELEFSELGRVEQPLTNFDELQTWMLQQFNSVFVGEGYFKTYLQVYSLDEQGQEVASQIRFDVGHGQSDFNPRREHIRDYLVEHGYIQIDNSSLSMAEIEKDQPTSPLIQELLGQVEEMGQTAYFWVTEEDLGQSKEIVAQLDNWFSSGKVDSTYKSDIFELVAGDYTYMIEFKDGSVSLQNMEDYTQYISNRIEEFGMDTVILELESVIQDFNQMKASITEGMNKELEAIVIKQSKSEELSQNKEEKLHGSKHSTMASNELTQESGEFQTTLSTDDISKNIPLPTLEQLYSSEILSDKPLVVEYLKEWSANTMEVNQIIEFLSQLDSDRSDWLTSVQYRLSEIRREQELQYYEQEKMKYGEGLAELYHSSEFDGKPIIVDWLKGQDATEREVRGILQHIQELTVDGWLDPEWQSILQDQLDTLRATYQIRYNWVENSGDYPDPLGEYSEGEIVPYTEFISVLYRRNEYQSGRVNEEVSFDIISPDGEVIVSDFRYYPGVEQGTIAEKLGDLPHASLLANIEEANREPYKLLAAIDKHLEIPSHFSLPEATIDVISTQYGENSPVLSEVEGKMLDWLEQHYPPTSEYFLELHRGFGVAGLKSTLNHETWEQYIADSPLPEAELTKEIEQRTERLIQVRNEIRERLQSVFVPALLQEIQKAPEQAQEHLIDRTSIGTDSLQLEAEGSVKPVSNDTFEQTVTSHPTSSYPLLHFSTNFSEIQRRIGNYHPITEADIKRLNQYAPSIQNTAQWYSNELAGSFVYFVYASQGQQEVLSVNFRKENFVHLTGIRPFEEGKGAADFLDDFVSGRGHYDSILVSNSLKHKLQALPMLSDILDPKSFILDNLTSVEKLHKLDMSEALKSKDEDFLLLFKDAGEERIPASLMKIKGDLKTKVAAVDEKVILGIYRERSGIIDQLSINKEYVKDGGKEFLTILQNRQLEPIKEIVKEETLEEKNVDASTGIQTTPTTDVALQSLLDSNDSQALFNHLKEGMKEYVNSDKYKQFLQAISKFHDYSIYNVHMMLSQKPDISLVASYRKWKTDFDRQVQKGEKGIKIWVPMIFKEKDKNGQPVLDANGQEKTVTRFKLGTVFDVSQTAGKELPKPVYNLESDVPDYQNIYRAARHVSQENGVKISFHPIDSGANGYYHIENNEIVIADKKMSEAQILKTLFHEMAHSELHHHNDGYSRSERELQAESIAYVVANHFGIDTSEYSFAYLHNWSLYKQGYEDLENQLKVVQVESKSLINRIDASLELVKNKTLTTNKLHSKIAQAKQKQEQEKQLKSSEVKQEKSKKQQQTPKEL</sequence>
<evidence type="ECO:0000259" key="4">
    <source>
        <dbReference type="Pfam" id="PF08401"/>
    </source>
</evidence>
<evidence type="ECO:0000259" key="5">
    <source>
        <dbReference type="Pfam" id="PF18813"/>
    </source>
</evidence>
<dbReference type="InterPro" id="IPR041420">
    <property type="entry name" value="PBECR4"/>
</dbReference>
<dbReference type="InterPro" id="IPR010359">
    <property type="entry name" value="IrrE_HExxH"/>
</dbReference>
<dbReference type="InterPro" id="IPR036977">
    <property type="entry name" value="DNA_primase_Znf_CHC2"/>
</dbReference>
<protein>
    <submittedName>
        <fullName evidence="6">DNA primase</fullName>
        <ecNumber evidence="6">2.7.7.-</ecNumber>
    </submittedName>
</protein>
<dbReference type="GO" id="GO:0008270">
    <property type="term" value="F:zinc ion binding"/>
    <property type="evidence" value="ECO:0007669"/>
    <property type="project" value="InterPro"/>
</dbReference>
<organism evidence="6 8">
    <name type="scientific">Streptococcus suis</name>
    <dbReference type="NCBI Taxonomy" id="1307"/>
    <lineage>
        <taxon>Bacteria</taxon>
        <taxon>Bacillati</taxon>
        <taxon>Bacillota</taxon>
        <taxon>Bacilli</taxon>
        <taxon>Lactobacillales</taxon>
        <taxon>Streptococcaceae</taxon>
        <taxon>Streptococcus</taxon>
    </lineage>
</organism>
<dbReference type="EMBL" id="FIGG01000001">
    <property type="protein sequence ID" value="CYU35804.1"/>
    <property type="molecule type" value="Genomic_DNA"/>
</dbReference>
<accession>A0A116KG95</accession>
<feature type="domain" description="N-terminal" evidence="4">
    <location>
        <begin position="1562"/>
        <end position="1665"/>
    </location>
</feature>
<dbReference type="SUPFAM" id="SSF57783">
    <property type="entry name" value="Zinc beta-ribbon"/>
    <property type="match status" value="1"/>
</dbReference>
<dbReference type="Proteomes" id="UP000072530">
    <property type="component" value="Unassembled WGS sequence"/>
</dbReference>
<dbReference type="Proteomes" id="UP000074664">
    <property type="component" value="Unassembled WGS sequence"/>
</dbReference>
<dbReference type="Gene3D" id="3.90.580.10">
    <property type="entry name" value="Zinc finger, CHC2-type domain"/>
    <property type="match status" value="1"/>
</dbReference>
<evidence type="ECO:0000256" key="1">
    <source>
        <dbReference type="SAM" id="Coils"/>
    </source>
</evidence>
<feature type="domain" description="Phage-Barnase-EndoU-ColicinE5/D-RelE like nuclease 4" evidence="5">
    <location>
        <begin position="1320"/>
        <end position="1496"/>
    </location>
</feature>
<gene>
    <name evidence="6" type="primary">traC</name>
    <name evidence="7" type="ORF">ERS132392_00812</name>
    <name evidence="6" type="ORF">ERS132393_00347</name>
</gene>
<dbReference type="EC" id="2.7.7.-" evidence="6"/>
<keyword evidence="1" id="KW-0175">Coiled coil</keyword>
<reference evidence="8 9" key="1">
    <citation type="submission" date="2016-02" db="EMBL/GenBank/DDBJ databases">
        <authorList>
            <consortium name="Pathogen Informatics"/>
        </authorList>
    </citation>
    <scope>NUCLEOTIDE SEQUENCE [LARGE SCALE GENOMIC DNA]</scope>
    <source>
        <strain evidence="7 9">LSS30</strain>
        <strain evidence="6 8">LSS31</strain>
    </source>
</reference>
<dbReference type="EMBL" id="FIGH01000003">
    <property type="protein sequence ID" value="CYU44985.1"/>
    <property type="molecule type" value="Genomic_DNA"/>
</dbReference>
<keyword evidence="6" id="KW-0548">Nucleotidyltransferase</keyword>
<proteinExistence type="predicted"/>
<name>A0A116KG95_STRSU</name>
<dbReference type="Pfam" id="PF13155">
    <property type="entry name" value="Toprim_2"/>
    <property type="match status" value="1"/>
</dbReference>
<feature type="compositionally biased region" description="Basic and acidic residues" evidence="2">
    <location>
        <begin position="1848"/>
        <end position="1867"/>
    </location>
</feature>